<evidence type="ECO:0000313" key="2">
    <source>
        <dbReference type="EMBL" id="MFH8136146.1"/>
    </source>
</evidence>
<name>A0ABW7Q3Y0_9GAMM</name>
<protein>
    <recommendedName>
        <fullName evidence="4">Shiga toxin A subunit</fullName>
    </recommendedName>
</protein>
<evidence type="ECO:0000256" key="1">
    <source>
        <dbReference type="SAM" id="SignalP"/>
    </source>
</evidence>
<evidence type="ECO:0008006" key="4">
    <source>
        <dbReference type="Google" id="ProtNLM"/>
    </source>
</evidence>
<dbReference type="Proteomes" id="UP001611251">
    <property type="component" value="Unassembled WGS sequence"/>
</dbReference>
<dbReference type="RefSeq" id="WP_397217644.1">
    <property type="nucleotide sequence ID" value="NZ_JBGFSN010000011.1"/>
</dbReference>
<feature type="signal peptide" evidence="1">
    <location>
        <begin position="1"/>
        <end position="20"/>
    </location>
</feature>
<feature type="chain" id="PRO_5047345858" description="Shiga toxin A subunit" evidence="1">
    <location>
        <begin position="21"/>
        <end position="147"/>
    </location>
</feature>
<evidence type="ECO:0000313" key="3">
    <source>
        <dbReference type="Proteomes" id="UP001611251"/>
    </source>
</evidence>
<proteinExistence type="predicted"/>
<dbReference type="EMBL" id="JBGFSN010000011">
    <property type="protein sequence ID" value="MFH8136146.1"/>
    <property type="molecule type" value="Genomic_DNA"/>
</dbReference>
<keyword evidence="3" id="KW-1185">Reference proteome</keyword>
<gene>
    <name evidence="2" type="ORF">ABU178_18515</name>
</gene>
<sequence length="147" mass="16603">MKYWLISFLLICCAAFPARASLTADDCMDIELSLGVSMTDAMVEDFGLQESDIVLEKTKMTLVAQENVTAPMALFFAKEDKKDSILAGLNLQELAEIYSDFNPKNLIIRYDYQNRAGKHNILLGSLLINDTECSVRYNGYIVVKREF</sequence>
<reference evidence="2 3" key="1">
    <citation type="submission" date="2024-08" db="EMBL/GenBank/DDBJ databases">
        <title>Pantoea ronii - a newly identified human opportunistic pathogen.</title>
        <authorList>
            <person name="Keidar-Friedman D."/>
            <person name="Sorek N."/>
            <person name="Leshin-Carmel D."/>
            <person name="Tsur A."/>
            <person name="Amsalem M."/>
            <person name="Tolkach D."/>
            <person name="Brosh-Nissimov T."/>
        </authorList>
    </citation>
    <scope>NUCLEOTIDE SEQUENCE [LARGE SCALE GENOMIC DNA]</scope>
    <source>
        <strain evidence="2 3">AA23256</strain>
    </source>
</reference>
<accession>A0ABW7Q3Y0</accession>
<keyword evidence="1" id="KW-0732">Signal</keyword>
<comment type="caution">
    <text evidence="2">The sequence shown here is derived from an EMBL/GenBank/DDBJ whole genome shotgun (WGS) entry which is preliminary data.</text>
</comment>
<organism evidence="2 3">
    <name type="scientific">Pantoea osteomyelitidis</name>
    <dbReference type="NCBI Taxonomy" id="3230026"/>
    <lineage>
        <taxon>Bacteria</taxon>
        <taxon>Pseudomonadati</taxon>
        <taxon>Pseudomonadota</taxon>
        <taxon>Gammaproteobacteria</taxon>
        <taxon>Enterobacterales</taxon>
        <taxon>Erwiniaceae</taxon>
        <taxon>Pantoea</taxon>
    </lineage>
</organism>